<dbReference type="Gene3D" id="1.10.1200.10">
    <property type="entry name" value="ACP-like"/>
    <property type="match status" value="1"/>
</dbReference>
<dbReference type="EMBL" id="CAAJGR010000007">
    <property type="protein sequence ID" value="VHO05851.1"/>
    <property type="molecule type" value="Genomic_DNA"/>
</dbReference>
<dbReference type="GO" id="GO:0044550">
    <property type="term" value="P:secondary metabolite biosynthetic process"/>
    <property type="evidence" value="ECO:0007669"/>
    <property type="project" value="TreeGrafter"/>
</dbReference>
<comment type="cofactor">
    <cofactor evidence="1">
        <name>pantetheine 4'-phosphate</name>
        <dbReference type="ChEBI" id="CHEBI:47942"/>
    </cofactor>
</comment>
<evidence type="ECO:0000256" key="1">
    <source>
        <dbReference type="ARBA" id="ARBA00001957"/>
    </source>
</evidence>
<dbReference type="CDD" id="cd05930">
    <property type="entry name" value="A_NRPS"/>
    <property type="match status" value="1"/>
</dbReference>
<dbReference type="InterPro" id="IPR000873">
    <property type="entry name" value="AMP-dep_synth/lig_dom"/>
</dbReference>
<evidence type="ECO:0000256" key="2">
    <source>
        <dbReference type="ARBA" id="ARBA00022450"/>
    </source>
</evidence>
<dbReference type="PROSITE" id="PS00455">
    <property type="entry name" value="AMP_BINDING"/>
    <property type="match status" value="1"/>
</dbReference>
<keyword evidence="2" id="KW-0596">Phosphopantetheine</keyword>
<dbReference type="InterPro" id="IPR001242">
    <property type="entry name" value="Condensation_dom"/>
</dbReference>
<dbReference type="AlphaFoldDB" id="A0A486XVB6"/>
<proteinExistence type="predicted"/>
<dbReference type="Pfam" id="PF00668">
    <property type="entry name" value="Condensation"/>
    <property type="match status" value="1"/>
</dbReference>
<dbReference type="Gene3D" id="3.30.559.30">
    <property type="entry name" value="Nonribosomal peptide synthetase, condensation domain"/>
    <property type="match status" value="1"/>
</dbReference>
<dbReference type="GO" id="GO:0003824">
    <property type="term" value="F:catalytic activity"/>
    <property type="evidence" value="ECO:0007669"/>
    <property type="project" value="InterPro"/>
</dbReference>
<dbReference type="GO" id="GO:0043041">
    <property type="term" value="P:amino acid activation for nonribosomal peptide biosynthetic process"/>
    <property type="evidence" value="ECO:0007669"/>
    <property type="project" value="TreeGrafter"/>
</dbReference>
<dbReference type="SUPFAM" id="SSF47336">
    <property type="entry name" value="ACP-like"/>
    <property type="match status" value="1"/>
</dbReference>
<dbReference type="InterPro" id="IPR025110">
    <property type="entry name" value="AMP-bd_C"/>
</dbReference>
<gene>
    <name evidence="5" type="ORF">BAL341_2937</name>
</gene>
<dbReference type="Pfam" id="PF00550">
    <property type="entry name" value="PP-binding"/>
    <property type="match status" value="1"/>
</dbReference>
<dbReference type="Gene3D" id="2.30.38.10">
    <property type="entry name" value="Luciferase, Domain 3"/>
    <property type="match status" value="1"/>
</dbReference>
<dbReference type="PROSITE" id="PS50075">
    <property type="entry name" value="CARRIER"/>
    <property type="match status" value="1"/>
</dbReference>
<dbReference type="InterPro" id="IPR023213">
    <property type="entry name" value="CAT-like_dom_sf"/>
</dbReference>
<name>A0A486XVB6_9GAMM</name>
<dbReference type="InterPro" id="IPR036736">
    <property type="entry name" value="ACP-like_sf"/>
</dbReference>
<evidence type="ECO:0000256" key="3">
    <source>
        <dbReference type="ARBA" id="ARBA00022553"/>
    </source>
</evidence>
<sequence>MQSNEKPSFLISHQQRQIFNSKFVGSHLPYYRAVIKLDASLEPKQQKAKFDNLINRHEIFRTRFVQEFGMKEPVQQILEEVADVSWIVSKEEPAAIDGNACLSMDNLIEATLYVSDSGSQTLYLNISSLICDHHSLEQICFELAQSGEAGELVQYVDFSQWQDDVVQEDEPARAFWQKNAIKQLPFTKLPGGSDTTGYELHSSSEFALLPTASGQAEPSLLLSLWLTILARFSGAEQLAVLVHFDGRTSEDFSWGMGPYSRMLPLEMTVNAEMTGEQLQDQIKRKIGQLHSNQMSMPVMSDTLQAGSIGFEYLENTVISDKYSGEVRLLSSVLVNDPCALKLSCRFAKGNLHARVLYNATCYNPMFINALQKSLVALQSNWDAAKNLHSQLLVTSSHDTAHLFRAAEYNHQLNVVEMIQHSAAIKPQNVAVESYADNLTYEELNQKSNQLSHQLIADGIGVQKLVGICFERGLELSIAMLAVLKTGAAFIAVDPQTPAQRATVILENADIVLTNKKSDNYVALKTWQGKTSLVDKERTTQGSLSIENPDVVIQSCSPAYILYTSGSTGKPKGVVISHAALSNYIQHSTNTYLTSNSGAVVHSSIGFDLTITGLLAPLTVGKKVVMVADGVGVHALQATLAKQSEKVMLKLTPSHLRALSNWLANTTVEVFPIDTLVVGGEALFKSDIEVLQRDFPNLRIFNEYGPTEATVGCCLHECRSEQPEPLMIPIGYPISGTELYVFDNHMQSLPHYCAGELYIGGVGLAQGYLNQPQLTASRFIELTLPDGITKRLYKTGDMVRLEADGLVYLNRNDSQVKIRGHRVEVGEVEAVLKKVLSVDDVVVKPRHNQFDEIELIAYVKTSELIPLETLIEAVSGTLPAYMFPAHFICLKEFPLTQNGKVDMNILPDLADLNSSKVEYVEPRNDIEKSFAEAFRAVLKLDKVGIKDNFFVMGGDSIRAVQLVASIKGSGYELSVEDLFNLPNIEALAQFASENKVQVNSEDAGTVEALLNELNDLSEEEVALKLAELEEEL</sequence>
<evidence type="ECO:0000259" key="4">
    <source>
        <dbReference type="PROSITE" id="PS50075"/>
    </source>
</evidence>
<dbReference type="Gene3D" id="3.30.300.30">
    <property type="match status" value="1"/>
</dbReference>
<dbReference type="FunFam" id="3.40.50.980:FF:000001">
    <property type="entry name" value="Non-ribosomal peptide synthetase"/>
    <property type="match status" value="1"/>
</dbReference>
<dbReference type="SUPFAM" id="SSF52777">
    <property type="entry name" value="CoA-dependent acyltransferases"/>
    <property type="match status" value="2"/>
</dbReference>
<dbReference type="SUPFAM" id="SSF56801">
    <property type="entry name" value="Acetyl-CoA synthetase-like"/>
    <property type="match status" value="1"/>
</dbReference>
<dbReference type="PANTHER" id="PTHR45527">
    <property type="entry name" value="NONRIBOSOMAL PEPTIDE SYNTHETASE"/>
    <property type="match status" value="1"/>
</dbReference>
<dbReference type="GO" id="GO:0031177">
    <property type="term" value="F:phosphopantetheine binding"/>
    <property type="evidence" value="ECO:0007669"/>
    <property type="project" value="TreeGrafter"/>
</dbReference>
<evidence type="ECO:0000313" key="5">
    <source>
        <dbReference type="EMBL" id="VHO05851.1"/>
    </source>
</evidence>
<dbReference type="NCBIfam" id="TIGR01733">
    <property type="entry name" value="AA-adenyl-dom"/>
    <property type="match status" value="1"/>
</dbReference>
<organism evidence="5">
    <name type="scientific">Rheinheimera sp. BAL341</name>
    <dbReference type="NCBI Taxonomy" id="1708203"/>
    <lineage>
        <taxon>Bacteria</taxon>
        <taxon>Pseudomonadati</taxon>
        <taxon>Pseudomonadota</taxon>
        <taxon>Gammaproteobacteria</taxon>
        <taxon>Chromatiales</taxon>
        <taxon>Chromatiaceae</taxon>
        <taxon>Rheinheimera</taxon>
    </lineage>
</organism>
<dbReference type="InterPro" id="IPR045851">
    <property type="entry name" value="AMP-bd_C_sf"/>
</dbReference>
<accession>A0A486XVB6</accession>
<dbReference type="Pfam" id="PF13193">
    <property type="entry name" value="AMP-binding_C"/>
    <property type="match status" value="1"/>
</dbReference>
<dbReference type="Gene3D" id="3.40.50.980">
    <property type="match status" value="2"/>
</dbReference>
<dbReference type="InterPro" id="IPR010071">
    <property type="entry name" value="AA_adenyl_dom"/>
</dbReference>
<dbReference type="InterPro" id="IPR009081">
    <property type="entry name" value="PP-bd_ACP"/>
</dbReference>
<protein>
    <submittedName>
        <fullName evidence="5">CDA peptide synthetase I</fullName>
    </submittedName>
</protein>
<dbReference type="GO" id="GO:0005737">
    <property type="term" value="C:cytoplasm"/>
    <property type="evidence" value="ECO:0007669"/>
    <property type="project" value="TreeGrafter"/>
</dbReference>
<dbReference type="Pfam" id="PF00501">
    <property type="entry name" value="AMP-binding"/>
    <property type="match status" value="1"/>
</dbReference>
<dbReference type="PANTHER" id="PTHR45527:SF1">
    <property type="entry name" value="FATTY ACID SYNTHASE"/>
    <property type="match status" value="1"/>
</dbReference>
<dbReference type="FunFam" id="1.10.1200.10:FF:000005">
    <property type="entry name" value="Nonribosomal peptide synthetase 1"/>
    <property type="match status" value="1"/>
</dbReference>
<dbReference type="InterPro" id="IPR020845">
    <property type="entry name" value="AMP-binding_CS"/>
</dbReference>
<dbReference type="Gene3D" id="3.30.559.10">
    <property type="entry name" value="Chloramphenicol acetyltransferase-like domain"/>
    <property type="match status" value="1"/>
</dbReference>
<feature type="domain" description="Carrier" evidence="4">
    <location>
        <begin position="920"/>
        <end position="994"/>
    </location>
</feature>
<keyword evidence="3" id="KW-0597">Phosphoprotein</keyword>
<reference evidence="5" key="1">
    <citation type="submission" date="2019-04" db="EMBL/GenBank/DDBJ databases">
        <authorList>
            <person name="Brambilla D."/>
        </authorList>
    </citation>
    <scope>NUCLEOTIDE SEQUENCE</scope>
    <source>
        <strain evidence="5">BAL1</strain>
    </source>
</reference>